<dbReference type="GO" id="GO:0005829">
    <property type="term" value="C:cytosol"/>
    <property type="evidence" value="ECO:0007669"/>
    <property type="project" value="TreeGrafter"/>
</dbReference>
<evidence type="ECO:0000256" key="2">
    <source>
        <dbReference type="ARBA" id="ARBA00009758"/>
    </source>
</evidence>
<dbReference type="InterPro" id="IPR014756">
    <property type="entry name" value="Ig_E-set"/>
</dbReference>
<proteinExistence type="inferred from homology"/>
<dbReference type="Gene3D" id="2.70.50.30">
    <property type="entry name" value="Coagulation Factor XIII, subunit A, domain 1"/>
    <property type="match status" value="1"/>
</dbReference>
<dbReference type="PANTHER" id="PTHR10980">
    <property type="entry name" value="RHO GDP-DISSOCIATION INHIBITOR"/>
    <property type="match status" value="1"/>
</dbReference>
<keyword evidence="3" id="KW-0963">Cytoplasm</keyword>
<dbReference type="Pfam" id="PF02115">
    <property type="entry name" value="Rho_GDI"/>
    <property type="match status" value="1"/>
</dbReference>
<comment type="similarity">
    <text evidence="2">Belongs to the Rho GDI family.</text>
</comment>
<accession>A0A7S4C313</accession>
<dbReference type="PANTHER" id="PTHR10980:SF3">
    <property type="entry name" value="LD16419P"/>
    <property type="match status" value="1"/>
</dbReference>
<dbReference type="GO" id="GO:0005094">
    <property type="term" value="F:Rho GDP-dissociation inhibitor activity"/>
    <property type="evidence" value="ECO:0007669"/>
    <property type="project" value="InterPro"/>
</dbReference>
<protein>
    <submittedName>
        <fullName evidence="5">Uncharacterized protein</fullName>
    </submittedName>
</protein>
<name>A0A7S4C313_CHRCT</name>
<feature type="region of interest" description="Disordered" evidence="4">
    <location>
        <begin position="1"/>
        <end position="23"/>
    </location>
</feature>
<gene>
    <name evidence="5" type="ORF">PCAR00345_LOCUS38070</name>
</gene>
<comment type="subcellular location">
    <subcellularLocation>
        <location evidence="1">Cytoplasm</location>
    </subcellularLocation>
</comment>
<dbReference type="InterPro" id="IPR000406">
    <property type="entry name" value="Rho_GDI"/>
</dbReference>
<dbReference type="SUPFAM" id="SSF81296">
    <property type="entry name" value="E set domains"/>
    <property type="match status" value="1"/>
</dbReference>
<dbReference type="GO" id="GO:0016020">
    <property type="term" value="C:membrane"/>
    <property type="evidence" value="ECO:0007669"/>
    <property type="project" value="TreeGrafter"/>
</dbReference>
<dbReference type="AlphaFoldDB" id="A0A7S4C313"/>
<dbReference type="GO" id="GO:0007266">
    <property type="term" value="P:Rho protein signal transduction"/>
    <property type="evidence" value="ECO:0007669"/>
    <property type="project" value="InterPro"/>
</dbReference>
<evidence type="ECO:0000256" key="4">
    <source>
        <dbReference type="SAM" id="MobiDB-lite"/>
    </source>
</evidence>
<sequence length="117" mass="12913">MGDSSEALPDPIADKSDDDDYVPPEAKTVEELMAEKDGEDEAMQRYKASLLKSAASAKTDDPRRVVITEMQVLFTDRDPIVFDLSNPEVLKNVTFVLKEGCQYKTQVGAPCNCGVLR</sequence>
<organism evidence="5">
    <name type="scientific">Chrysotila carterae</name>
    <name type="common">Marine alga</name>
    <name type="synonym">Syracosphaera carterae</name>
    <dbReference type="NCBI Taxonomy" id="13221"/>
    <lineage>
        <taxon>Eukaryota</taxon>
        <taxon>Haptista</taxon>
        <taxon>Haptophyta</taxon>
        <taxon>Prymnesiophyceae</taxon>
        <taxon>Isochrysidales</taxon>
        <taxon>Isochrysidaceae</taxon>
        <taxon>Chrysotila</taxon>
    </lineage>
</organism>
<evidence type="ECO:0000256" key="3">
    <source>
        <dbReference type="ARBA" id="ARBA00022490"/>
    </source>
</evidence>
<dbReference type="InterPro" id="IPR024792">
    <property type="entry name" value="RhoGDI_dom_sf"/>
</dbReference>
<dbReference type="EMBL" id="HBIZ01061295">
    <property type="protein sequence ID" value="CAE0785362.1"/>
    <property type="molecule type" value="Transcribed_RNA"/>
</dbReference>
<evidence type="ECO:0000256" key="1">
    <source>
        <dbReference type="ARBA" id="ARBA00004496"/>
    </source>
</evidence>
<reference evidence="5" key="1">
    <citation type="submission" date="2021-01" db="EMBL/GenBank/DDBJ databases">
        <authorList>
            <person name="Corre E."/>
            <person name="Pelletier E."/>
            <person name="Niang G."/>
            <person name="Scheremetjew M."/>
            <person name="Finn R."/>
            <person name="Kale V."/>
            <person name="Holt S."/>
            <person name="Cochrane G."/>
            <person name="Meng A."/>
            <person name="Brown T."/>
            <person name="Cohen L."/>
        </authorList>
    </citation>
    <scope>NUCLEOTIDE SEQUENCE</scope>
    <source>
        <strain evidence="5">CCMP645</strain>
    </source>
</reference>
<evidence type="ECO:0000313" key="5">
    <source>
        <dbReference type="EMBL" id="CAE0785362.1"/>
    </source>
</evidence>